<evidence type="ECO:0000313" key="1">
    <source>
        <dbReference type="EMBL" id="CAF0730696.1"/>
    </source>
</evidence>
<sequence>MTRDEREALSQRVCNFYTDSSNNSVKTTVNYFKKQNIPQTTIYNILRKYRQHGTTKYLPKSGRPCKISDKQLHRLVKSVNNRCGVSQRKLGRRFKVHYSTISRTLKKRTSIVFRKRRKAPKMDNEDQENRARKNCGKMYRKLLSGCDVILDDEKYFKLSGNDVGGNGYFYSTDPATTPSNIKFQKKKTFEPKLMIWMAMSSKGVSGVYIHKSKQAVRQTTYLEECINKRLIPFIENYHQDGNYMFWPDLASAHYSNVVKERLNEKNVPFVPRPNNPPNVPQARPIETVWALLERKVYANNWEAKDLDTLARRIKLKAKELDKKMLQAMVEGVRRMLRAMWRDGLYSVC</sequence>
<dbReference type="InterPro" id="IPR009057">
    <property type="entry name" value="Homeodomain-like_sf"/>
</dbReference>
<evidence type="ECO:0000313" key="2">
    <source>
        <dbReference type="Proteomes" id="UP000663877"/>
    </source>
</evidence>
<gene>
    <name evidence="1" type="ORF">BJG266_LOCUS1139</name>
</gene>
<dbReference type="EMBL" id="CAJNOI010000003">
    <property type="protein sequence ID" value="CAF0730696.1"/>
    <property type="molecule type" value="Genomic_DNA"/>
</dbReference>
<dbReference type="InterPro" id="IPR036397">
    <property type="entry name" value="RNaseH_sf"/>
</dbReference>
<dbReference type="GO" id="GO:0003676">
    <property type="term" value="F:nucleic acid binding"/>
    <property type="evidence" value="ECO:0007669"/>
    <property type="project" value="InterPro"/>
</dbReference>
<dbReference type="SUPFAM" id="SSF46689">
    <property type="entry name" value="Homeodomain-like"/>
    <property type="match status" value="1"/>
</dbReference>
<proteinExistence type="predicted"/>
<reference evidence="1" key="1">
    <citation type="submission" date="2021-02" db="EMBL/GenBank/DDBJ databases">
        <authorList>
            <person name="Nowell W R."/>
        </authorList>
    </citation>
    <scope>NUCLEOTIDE SEQUENCE</scope>
</reference>
<protein>
    <submittedName>
        <fullName evidence="1">Uncharacterized protein</fullName>
    </submittedName>
</protein>
<comment type="caution">
    <text evidence="1">The sequence shown here is derived from an EMBL/GenBank/DDBJ whole genome shotgun (WGS) entry which is preliminary data.</text>
</comment>
<dbReference type="AlphaFoldDB" id="A0A813N3Y0"/>
<dbReference type="Proteomes" id="UP000663877">
    <property type="component" value="Unassembled WGS sequence"/>
</dbReference>
<organism evidence="1 2">
    <name type="scientific">Adineta steineri</name>
    <dbReference type="NCBI Taxonomy" id="433720"/>
    <lineage>
        <taxon>Eukaryota</taxon>
        <taxon>Metazoa</taxon>
        <taxon>Spiralia</taxon>
        <taxon>Gnathifera</taxon>
        <taxon>Rotifera</taxon>
        <taxon>Eurotatoria</taxon>
        <taxon>Bdelloidea</taxon>
        <taxon>Adinetida</taxon>
        <taxon>Adinetidae</taxon>
        <taxon>Adineta</taxon>
    </lineage>
</organism>
<dbReference type="Gene3D" id="3.30.420.10">
    <property type="entry name" value="Ribonuclease H-like superfamily/Ribonuclease H"/>
    <property type="match status" value="1"/>
</dbReference>
<accession>A0A813N3Y0</accession>
<dbReference type="PANTHER" id="PTHR46068:SF1">
    <property type="entry name" value="TRANSPOSASE IS30-LIKE HTH DOMAIN-CONTAINING PROTEIN"/>
    <property type="match status" value="1"/>
</dbReference>
<dbReference type="PANTHER" id="PTHR46068">
    <property type="entry name" value="PROTEIN CBG27172"/>
    <property type="match status" value="1"/>
</dbReference>
<name>A0A813N3Y0_9BILA</name>